<dbReference type="AlphaFoldDB" id="A0A7K1FN10"/>
<evidence type="ECO:0000313" key="3">
    <source>
        <dbReference type="Proteomes" id="UP000460221"/>
    </source>
</evidence>
<feature type="region of interest" description="Disordered" evidence="1">
    <location>
        <begin position="15"/>
        <end position="34"/>
    </location>
</feature>
<evidence type="ECO:0000256" key="1">
    <source>
        <dbReference type="SAM" id="MobiDB-lite"/>
    </source>
</evidence>
<organism evidence="2 3">
    <name type="scientific">Nakamurella alba</name>
    <dbReference type="NCBI Taxonomy" id="2665158"/>
    <lineage>
        <taxon>Bacteria</taxon>
        <taxon>Bacillati</taxon>
        <taxon>Actinomycetota</taxon>
        <taxon>Actinomycetes</taxon>
        <taxon>Nakamurellales</taxon>
        <taxon>Nakamurellaceae</taxon>
        <taxon>Nakamurella</taxon>
    </lineage>
</organism>
<dbReference type="EMBL" id="WLYK01000006">
    <property type="protein sequence ID" value="MTD15555.1"/>
    <property type="molecule type" value="Genomic_DNA"/>
</dbReference>
<accession>A0A7K1FN10</accession>
<name>A0A7K1FN10_9ACTN</name>
<protein>
    <submittedName>
        <fullName evidence="2">Uncharacterized protein</fullName>
    </submittedName>
</protein>
<dbReference type="Proteomes" id="UP000460221">
    <property type="component" value="Unassembled WGS sequence"/>
</dbReference>
<comment type="caution">
    <text evidence="2">The sequence shown here is derived from an EMBL/GenBank/DDBJ whole genome shotgun (WGS) entry which is preliminary data.</text>
</comment>
<dbReference type="RefSeq" id="WP_154769537.1">
    <property type="nucleotide sequence ID" value="NZ_WLYK01000006.1"/>
</dbReference>
<proteinExistence type="predicted"/>
<keyword evidence="3" id="KW-1185">Reference proteome</keyword>
<sequence>MEYLRRFGIAPVDAEVADDPAGDPGTDLSADDRLSGNRWGELFRSRRSEHDLTRRIPRQRTGSS</sequence>
<reference evidence="2 3" key="1">
    <citation type="submission" date="2019-11" db="EMBL/GenBank/DDBJ databases">
        <authorList>
            <person name="Jiang L.-Q."/>
        </authorList>
    </citation>
    <scope>NUCLEOTIDE SEQUENCE [LARGE SCALE GENOMIC DNA]</scope>
    <source>
        <strain evidence="2 3">YIM 132087</strain>
    </source>
</reference>
<evidence type="ECO:0000313" key="2">
    <source>
        <dbReference type="EMBL" id="MTD15555.1"/>
    </source>
</evidence>
<gene>
    <name evidence="2" type="ORF">GIS00_16605</name>
</gene>